<name>A0A6G1FER0_9ORYZ</name>
<comment type="caution">
    <text evidence="1">The sequence shown here is derived from an EMBL/GenBank/DDBJ whole genome shotgun (WGS) entry which is preliminary data.</text>
</comment>
<evidence type="ECO:0000313" key="1">
    <source>
        <dbReference type="EMBL" id="KAF0935369.1"/>
    </source>
</evidence>
<keyword evidence="2" id="KW-1185">Reference proteome</keyword>
<dbReference type="AlphaFoldDB" id="A0A6G1FER0"/>
<gene>
    <name evidence="1" type="ORF">E2562_032455</name>
</gene>
<organism evidence="1 2">
    <name type="scientific">Oryza meyeriana var. granulata</name>
    <dbReference type="NCBI Taxonomy" id="110450"/>
    <lineage>
        <taxon>Eukaryota</taxon>
        <taxon>Viridiplantae</taxon>
        <taxon>Streptophyta</taxon>
        <taxon>Embryophyta</taxon>
        <taxon>Tracheophyta</taxon>
        <taxon>Spermatophyta</taxon>
        <taxon>Magnoliopsida</taxon>
        <taxon>Liliopsida</taxon>
        <taxon>Poales</taxon>
        <taxon>Poaceae</taxon>
        <taxon>BOP clade</taxon>
        <taxon>Oryzoideae</taxon>
        <taxon>Oryzeae</taxon>
        <taxon>Oryzinae</taxon>
        <taxon>Oryza</taxon>
        <taxon>Oryza meyeriana</taxon>
    </lineage>
</organism>
<dbReference type="Proteomes" id="UP000479710">
    <property type="component" value="Unassembled WGS sequence"/>
</dbReference>
<evidence type="ECO:0000313" key="2">
    <source>
        <dbReference type="Proteomes" id="UP000479710"/>
    </source>
</evidence>
<dbReference type="EMBL" id="SPHZ02000001">
    <property type="protein sequence ID" value="KAF0935369.1"/>
    <property type="molecule type" value="Genomic_DNA"/>
</dbReference>
<protein>
    <submittedName>
        <fullName evidence="1">Uncharacterized protein</fullName>
    </submittedName>
</protein>
<sequence>MRCHGGGGVVVVREYIVFYPPSTTSFQSRRLASSDAKTCPAHKHSRIDEDGFAAHSPVFHIHTLLSISRPRERCV</sequence>
<proteinExistence type="predicted"/>
<accession>A0A6G1FER0</accession>
<reference evidence="1 2" key="1">
    <citation type="submission" date="2019-11" db="EMBL/GenBank/DDBJ databases">
        <title>Whole genome sequence of Oryza granulata.</title>
        <authorList>
            <person name="Li W."/>
        </authorList>
    </citation>
    <scope>NUCLEOTIDE SEQUENCE [LARGE SCALE GENOMIC DNA]</scope>
    <source>
        <strain evidence="2">cv. Menghai</strain>
        <tissue evidence="1">Leaf</tissue>
    </source>
</reference>